<comment type="caution">
    <text evidence="2">The sequence shown here is derived from an EMBL/GenBank/DDBJ whole genome shotgun (WGS) entry which is preliminary data.</text>
</comment>
<reference evidence="2" key="1">
    <citation type="journal article" date="2019" name="PLoS Negl. Trop. Dis.">
        <title>Revisiting the worldwide diversity of Leptospira species in the environment.</title>
        <authorList>
            <person name="Vincent A.T."/>
            <person name="Schiettekatte O."/>
            <person name="Bourhy P."/>
            <person name="Veyrier F.J."/>
            <person name="Picardeau M."/>
        </authorList>
    </citation>
    <scope>NUCLEOTIDE SEQUENCE [LARGE SCALE GENOMIC DNA]</scope>
    <source>
        <strain evidence="2">201800301</strain>
    </source>
</reference>
<name>A0A4R9H869_9LEPT</name>
<dbReference type="EMBL" id="RQEY01000010">
    <property type="protein sequence ID" value="TGK42220.1"/>
    <property type="molecule type" value="Genomic_DNA"/>
</dbReference>
<dbReference type="OrthoDB" id="331586at2"/>
<gene>
    <name evidence="2" type="ORF">EHO65_05510</name>
</gene>
<dbReference type="RefSeq" id="WP_135773147.1">
    <property type="nucleotide sequence ID" value="NZ_RQEY01000010.1"/>
</dbReference>
<keyword evidence="1" id="KW-1133">Transmembrane helix</keyword>
<feature type="transmembrane region" description="Helical" evidence="1">
    <location>
        <begin position="15"/>
        <end position="33"/>
    </location>
</feature>
<evidence type="ECO:0000313" key="3">
    <source>
        <dbReference type="Proteomes" id="UP000298097"/>
    </source>
</evidence>
<keyword evidence="1" id="KW-0472">Membrane</keyword>
<proteinExistence type="predicted"/>
<evidence type="ECO:0000313" key="2">
    <source>
        <dbReference type="EMBL" id="TGK42220.1"/>
    </source>
</evidence>
<feature type="transmembrane region" description="Helical" evidence="1">
    <location>
        <begin position="39"/>
        <end position="57"/>
    </location>
</feature>
<protein>
    <submittedName>
        <fullName evidence="2">Uncharacterized protein</fullName>
    </submittedName>
</protein>
<dbReference type="AlphaFoldDB" id="A0A4R9H869"/>
<sequence>MGKKDADGELQPKKYYLGFVLLLLIFGLWFRSYEVPDSAFWKGIVISLFLSLLIYNFRFYLLWKHSKEGFLIQFGTTVLSFFIHLAVLVLFIWRGEHEGFVIGFFIAHFANLLILVFAR</sequence>
<feature type="transmembrane region" description="Helical" evidence="1">
    <location>
        <begin position="69"/>
        <end position="93"/>
    </location>
</feature>
<keyword evidence="3" id="KW-1185">Reference proteome</keyword>
<feature type="transmembrane region" description="Helical" evidence="1">
    <location>
        <begin position="99"/>
        <end position="118"/>
    </location>
</feature>
<evidence type="ECO:0000256" key="1">
    <source>
        <dbReference type="SAM" id="Phobius"/>
    </source>
</evidence>
<dbReference type="Proteomes" id="UP000298097">
    <property type="component" value="Unassembled WGS sequence"/>
</dbReference>
<organism evidence="2 3">
    <name type="scientific">Leptospira andrefontaineae</name>
    <dbReference type="NCBI Taxonomy" id="2484976"/>
    <lineage>
        <taxon>Bacteria</taxon>
        <taxon>Pseudomonadati</taxon>
        <taxon>Spirochaetota</taxon>
        <taxon>Spirochaetia</taxon>
        <taxon>Leptospirales</taxon>
        <taxon>Leptospiraceae</taxon>
        <taxon>Leptospira</taxon>
    </lineage>
</organism>
<keyword evidence="1" id="KW-0812">Transmembrane</keyword>
<accession>A0A4R9H869</accession>